<dbReference type="InterPro" id="IPR000014">
    <property type="entry name" value="PAS"/>
</dbReference>
<accession>A0A512RIB8</accession>
<dbReference type="SUPFAM" id="SSF47384">
    <property type="entry name" value="Homodimeric domain of signal transducing histidine kinase"/>
    <property type="match status" value="1"/>
</dbReference>
<dbReference type="InterPro" id="IPR036097">
    <property type="entry name" value="HisK_dim/P_sf"/>
</dbReference>
<dbReference type="OrthoDB" id="9124519at2"/>
<dbReference type="SUPFAM" id="SSF55785">
    <property type="entry name" value="PYP-like sensor domain (PAS domain)"/>
    <property type="match status" value="2"/>
</dbReference>
<evidence type="ECO:0000256" key="6">
    <source>
        <dbReference type="SAM" id="Phobius"/>
    </source>
</evidence>
<dbReference type="Pfam" id="PF13426">
    <property type="entry name" value="PAS_9"/>
    <property type="match status" value="1"/>
</dbReference>
<dbReference type="PROSITE" id="PS50113">
    <property type="entry name" value="PAC"/>
    <property type="match status" value="1"/>
</dbReference>
<dbReference type="EC" id="2.7.13.3" evidence="2"/>
<gene>
    <name evidence="9" type="ORF">CCY01nite_16970</name>
</gene>
<proteinExistence type="predicted"/>
<evidence type="ECO:0000256" key="2">
    <source>
        <dbReference type="ARBA" id="ARBA00012438"/>
    </source>
</evidence>
<feature type="domain" description="PAC" evidence="8">
    <location>
        <begin position="268"/>
        <end position="320"/>
    </location>
</feature>
<keyword evidence="6" id="KW-0812">Transmembrane</keyword>
<feature type="transmembrane region" description="Helical" evidence="6">
    <location>
        <begin position="44"/>
        <end position="62"/>
    </location>
</feature>
<dbReference type="InterPro" id="IPR000700">
    <property type="entry name" value="PAS-assoc_C"/>
</dbReference>
<dbReference type="InterPro" id="IPR035965">
    <property type="entry name" value="PAS-like_dom_sf"/>
</dbReference>
<keyword evidence="3" id="KW-0597">Phosphoprotein</keyword>
<dbReference type="PANTHER" id="PTHR43304">
    <property type="entry name" value="PHYTOCHROME-LIKE PROTEIN CPH1"/>
    <property type="match status" value="1"/>
</dbReference>
<evidence type="ECO:0000313" key="10">
    <source>
        <dbReference type="Proteomes" id="UP000321436"/>
    </source>
</evidence>
<name>A0A512RIB8_9BACT</name>
<dbReference type="InterPro" id="IPR001610">
    <property type="entry name" value="PAC"/>
</dbReference>
<dbReference type="RefSeq" id="WP_146859686.1">
    <property type="nucleotide sequence ID" value="NZ_BKAU01000001.1"/>
</dbReference>
<feature type="domain" description="PAS" evidence="7">
    <location>
        <begin position="195"/>
        <end position="264"/>
    </location>
</feature>
<dbReference type="CDD" id="cd00130">
    <property type="entry name" value="PAS"/>
    <property type="match status" value="2"/>
</dbReference>
<evidence type="ECO:0000259" key="7">
    <source>
        <dbReference type="PROSITE" id="PS50112"/>
    </source>
</evidence>
<dbReference type="InterPro" id="IPR052162">
    <property type="entry name" value="Sensor_kinase/Photoreceptor"/>
</dbReference>
<dbReference type="InterPro" id="IPR013655">
    <property type="entry name" value="PAS_fold_3"/>
</dbReference>
<keyword evidence="4" id="KW-0808">Transferase</keyword>
<reference evidence="9 10" key="1">
    <citation type="submission" date="2019-07" db="EMBL/GenBank/DDBJ databases">
        <title>Whole genome shotgun sequence of Chitinophaga cymbidii NBRC 109752.</title>
        <authorList>
            <person name="Hosoyama A."/>
            <person name="Uohara A."/>
            <person name="Ohji S."/>
            <person name="Ichikawa N."/>
        </authorList>
    </citation>
    <scope>NUCLEOTIDE SEQUENCE [LARGE SCALE GENOMIC DNA]</scope>
    <source>
        <strain evidence="9 10">NBRC 109752</strain>
    </source>
</reference>
<keyword evidence="6" id="KW-0472">Membrane</keyword>
<dbReference type="Proteomes" id="UP000321436">
    <property type="component" value="Unassembled WGS sequence"/>
</dbReference>
<evidence type="ECO:0000256" key="4">
    <source>
        <dbReference type="ARBA" id="ARBA00022679"/>
    </source>
</evidence>
<organism evidence="9 10">
    <name type="scientific">Chitinophaga cymbidii</name>
    <dbReference type="NCBI Taxonomy" id="1096750"/>
    <lineage>
        <taxon>Bacteria</taxon>
        <taxon>Pseudomonadati</taxon>
        <taxon>Bacteroidota</taxon>
        <taxon>Chitinophagia</taxon>
        <taxon>Chitinophagales</taxon>
        <taxon>Chitinophagaceae</taxon>
        <taxon>Chitinophaga</taxon>
    </lineage>
</organism>
<dbReference type="NCBIfam" id="TIGR00229">
    <property type="entry name" value="sensory_box"/>
    <property type="match status" value="2"/>
</dbReference>
<sequence>MSYTALRAAGLYLLLGIIWLGSYRGIWLFLSAQLPQVSPALLEYLLHAVFITVSAVFIYVLARTYPGNQHEYRQLFYGHPVPMWIYDWKTLRFLAVNEAAVQKYGYSEEEFLRMTILHIRDPATIQQVLDDVKGTRQDLTYRGIWQHRKKNREAFPVEIYSHSTRYAGRDARLVMAVDIEAEIRSTIIAKDIGTRYDLLARVTQDSIYYWDMQSGQVTRNHGPSSMFGYKEEDIREESSWWMERVHPDDAADVMVSFREAAAGRQPNWEAEYRFRCADGSYKYVHDRGHIVYNEKQDAVRVIGVIQDITERKRFIQQLQHQNDVLREIARINSHEIRKPVASILGIIAVIDLKNETSLNTELFGMLKESTCELDAVLFKIRDKLKQLRDNHSPE</sequence>
<evidence type="ECO:0000256" key="3">
    <source>
        <dbReference type="ARBA" id="ARBA00022553"/>
    </source>
</evidence>
<dbReference type="PANTHER" id="PTHR43304:SF1">
    <property type="entry name" value="PAC DOMAIN-CONTAINING PROTEIN"/>
    <property type="match status" value="1"/>
</dbReference>
<dbReference type="AlphaFoldDB" id="A0A512RIB8"/>
<dbReference type="EMBL" id="BKAU01000001">
    <property type="protein sequence ID" value="GEP95437.1"/>
    <property type="molecule type" value="Genomic_DNA"/>
</dbReference>
<evidence type="ECO:0000256" key="1">
    <source>
        <dbReference type="ARBA" id="ARBA00000085"/>
    </source>
</evidence>
<evidence type="ECO:0000256" key="5">
    <source>
        <dbReference type="ARBA" id="ARBA00022777"/>
    </source>
</evidence>
<dbReference type="PROSITE" id="PS50112">
    <property type="entry name" value="PAS"/>
    <property type="match status" value="1"/>
</dbReference>
<dbReference type="SMART" id="SM00086">
    <property type="entry name" value="PAC"/>
    <property type="match status" value="2"/>
</dbReference>
<keyword evidence="5" id="KW-0418">Kinase</keyword>
<keyword evidence="6" id="KW-1133">Transmembrane helix</keyword>
<dbReference type="Gene3D" id="3.30.450.20">
    <property type="entry name" value="PAS domain"/>
    <property type="match status" value="2"/>
</dbReference>
<protein>
    <recommendedName>
        <fullName evidence="2">histidine kinase</fullName>
        <ecNumber evidence="2">2.7.13.3</ecNumber>
    </recommendedName>
</protein>
<comment type="caution">
    <text evidence="9">The sequence shown here is derived from an EMBL/GenBank/DDBJ whole genome shotgun (WGS) entry which is preliminary data.</text>
</comment>
<feature type="transmembrane region" description="Helical" evidence="6">
    <location>
        <begin position="12"/>
        <end position="32"/>
    </location>
</feature>
<evidence type="ECO:0000313" key="9">
    <source>
        <dbReference type="EMBL" id="GEP95437.1"/>
    </source>
</evidence>
<comment type="catalytic activity">
    <reaction evidence="1">
        <text>ATP + protein L-histidine = ADP + protein N-phospho-L-histidine.</text>
        <dbReference type="EC" id="2.7.13.3"/>
    </reaction>
</comment>
<dbReference type="GO" id="GO:0000155">
    <property type="term" value="F:phosphorelay sensor kinase activity"/>
    <property type="evidence" value="ECO:0007669"/>
    <property type="project" value="InterPro"/>
</dbReference>
<evidence type="ECO:0000259" key="8">
    <source>
        <dbReference type="PROSITE" id="PS50113"/>
    </source>
</evidence>
<dbReference type="Pfam" id="PF08447">
    <property type="entry name" value="PAS_3"/>
    <property type="match status" value="1"/>
</dbReference>
<dbReference type="SMART" id="SM00091">
    <property type="entry name" value="PAS"/>
    <property type="match status" value="2"/>
</dbReference>
<keyword evidence="10" id="KW-1185">Reference proteome</keyword>